<sequence length="387" mass="42788">MKEEIIKHLTLIEEDICDIAKYLYDYPEDSFCEHKAYEYLTNILKNNDFKIEENYLDMPTAFMAQYGEGHPKICYICEYDCICRDGHILGTNLVPAMSIGAALGLSKIIPKTHGSVVVIGCPGEFLSGSKVVMAKQGVFNDIDAVLMVQPNVINANCYTSPAVLPVKITYRCNKASGCTENNAYSAFDACLFTLNSINTIVKGYSKECSIDRISINGDLAPNVLTNNIESSFTIKAPNLTLAEEIKSKLEKLAYGLKDLMNIDSQVSLAGAPYENLISNKTLCRLFSHNLKEQGIIELDDEVNVPHGLSLGNVSHIVPTLRFLIKITEDDSIKFASQEFAKATLSSFAKEKMMSAIKALAFTGLDLMSQEALISEAKLELSQYNKKH</sequence>
<evidence type="ECO:0000313" key="3">
    <source>
        <dbReference type="Proteomes" id="UP000075374"/>
    </source>
</evidence>
<protein>
    <recommendedName>
        <fullName evidence="1">Peptidase M20 domain-containing protein 2</fullName>
    </recommendedName>
</protein>
<organism evidence="2 3">
    <name type="scientific">Clostridium colicanis DSM 13634</name>
    <dbReference type="NCBI Taxonomy" id="1121305"/>
    <lineage>
        <taxon>Bacteria</taxon>
        <taxon>Bacillati</taxon>
        <taxon>Bacillota</taxon>
        <taxon>Clostridia</taxon>
        <taxon>Eubacteriales</taxon>
        <taxon>Clostridiaceae</taxon>
        <taxon>Clostridium</taxon>
    </lineage>
</organism>
<dbReference type="AlphaFoldDB" id="A0A151AQ38"/>
<dbReference type="STRING" id="1121305.CLCOL_09330"/>
<reference evidence="2 3" key="1">
    <citation type="submission" date="2016-02" db="EMBL/GenBank/DDBJ databases">
        <title>Genome sequence of Clostridium colicanis DSM 13634.</title>
        <authorList>
            <person name="Poehlein A."/>
            <person name="Daniel R."/>
        </authorList>
    </citation>
    <scope>NUCLEOTIDE SEQUENCE [LARGE SCALE GENOMIC DNA]</scope>
    <source>
        <strain evidence="2 3">DSM 13634</strain>
    </source>
</reference>
<dbReference type="GO" id="GO:0046657">
    <property type="term" value="P:folic acid catabolic process"/>
    <property type="evidence" value="ECO:0007669"/>
    <property type="project" value="TreeGrafter"/>
</dbReference>
<keyword evidence="3" id="KW-1185">Reference proteome</keyword>
<comment type="similarity">
    <text evidence="1">Belongs to the peptidase M20A family.</text>
</comment>
<dbReference type="RefSeq" id="WP_061857824.1">
    <property type="nucleotide sequence ID" value="NZ_LTBB01000003.1"/>
</dbReference>
<dbReference type="PIRSF" id="PIRSF037226">
    <property type="entry name" value="Amidohydrolase_ACY1L2_prd"/>
    <property type="match status" value="1"/>
</dbReference>
<dbReference type="GO" id="GO:0016805">
    <property type="term" value="F:dipeptidase activity"/>
    <property type="evidence" value="ECO:0007669"/>
    <property type="project" value="InterPro"/>
</dbReference>
<comment type="caution">
    <text evidence="2">The sequence shown here is derived from an EMBL/GenBank/DDBJ whole genome shotgun (WGS) entry which is preliminary data.</text>
</comment>
<dbReference type="Gene3D" id="3.40.630.10">
    <property type="entry name" value="Zn peptidases"/>
    <property type="match status" value="1"/>
</dbReference>
<dbReference type="PANTHER" id="PTHR30575:SF0">
    <property type="entry name" value="XAA-ARG DIPEPTIDASE"/>
    <property type="match status" value="1"/>
</dbReference>
<dbReference type="InterPro" id="IPR017144">
    <property type="entry name" value="Xaa-Arg_dipeptidase"/>
</dbReference>
<dbReference type="SUPFAM" id="SSF53187">
    <property type="entry name" value="Zn-dependent exopeptidases"/>
    <property type="match status" value="1"/>
</dbReference>
<dbReference type="GO" id="GO:0071713">
    <property type="term" value="F:para-aminobenzoyl-glutamate hydrolase activity"/>
    <property type="evidence" value="ECO:0007669"/>
    <property type="project" value="TreeGrafter"/>
</dbReference>
<proteinExistence type="inferred from homology"/>
<accession>A0A151AQ38</accession>
<dbReference type="Proteomes" id="UP000075374">
    <property type="component" value="Unassembled WGS sequence"/>
</dbReference>
<evidence type="ECO:0000256" key="1">
    <source>
        <dbReference type="PIRNR" id="PIRNR037226"/>
    </source>
</evidence>
<dbReference type="InterPro" id="IPR052030">
    <property type="entry name" value="Peptidase_M20/M20A_hydrolases"/>
</dbReference>
<gene>
    <name evidence="2" type="primary">abgB</name>
    <name evidence="2" type="ORF">CLCOL_09330</name>
</gene>
<evidence type="ECO:0000313" key="2">
    <source>
        <dbReference type="EMBL" id="KYH29702.1"/>
    </source>
</evidence>
<dbReference type="PANTHER" id="PTHR30575">
    <property type="entry name" value="PEPTIDASE M20"/>
    <property type="match status" value="1"/>
</dbReference>
<keyword evidence="2" id="KW-0378">Hydrolase</keyword>
<dbReference type="GO" id="GO:0005737">
    <property type="term" value="C:cytoplasm"/>
    <property type="evidence" value="ECO:0007669"/>
    <property type="project" value="TreeGrafter"/>
</dbReference>
<dbReference type="EMBL" id="LTBB01000003">
    <property type="protein sequence ID" value="KYH29702.1"/>
    <property type="molecule type" value="Genomic_DNA"/>
</dbReference>
<dbReference type="Gene3D" id="3.30.70.360">
    <property type="match status" value="1"/>
</dbReference>
<name>A0A151AQ38_9CLOT</name>
<dbReference type="PATRIC" id="fig|1121305.3.peg.949"/>